<comment type="caution">
    <text evidence="1">The sequence shown here is derived from an EMBL/GenBank/DDBJ whole genome shotgun (WGS) entry which is preliminary data.</text>
</comment>
<gene>
    <name evidence="1" type="ORF">XE03_0309</name>
</gene>
<sequence length="351" mass="41038">MDNIIINSKIIGRINSLGGVYRQMSTEIKTFKNSSMENVNYYLGTYFLRSKCQSFSVLKNIFSNTSYLDILKNKDSIRILDVGSGVAGELFGLLRSLETLGLKSKKIYVDLIDANINMANKFYEYFENFNREHNFNCEYNYFICDLNDKVSFSKGIKNIENFIYKKYDIILSFNFVNELYRVGNDEKNYKILLEECVNYLKDDGIIFLSDVCDKVFSKNENNFLPVIMNRELNEFFNENKQFSPLIPIPCMLYLDNCKSKQNDCFSQEQYFIFLNCLDYLYDSFKVNFKIIAKKEFVNKLKPSLISPMKNYCIAKTSRGYNICVNGEVKTSKNMLNNITKAFKIRSINENN</sequence>
<accession>A0A117M6X8</accession>
<dbReference type="InterPro" id="IPR029063">
    <property type="entry name" value="SAM-dependent_MTases_sf"/>
</dbReference>
<reference evidence="2" key="1">
    <citation type="journal article" date="2015" name="MBio">
        <title>Genome-Resolved Metagenomic Analysis Reveals Roles for Candidate Phyla and Other Microbial Community Members in Biogeochemical Transformations in Oil Reservoirs.</title>
        <authorList>
            <person name="Hu P."/>
            <person name="Tom L."/>
            <person name="Singh A."/>
            <person name="Thomas B.C."/>
            <person name="Baker B.J."/>
            <person name="Piceno Y.M."/>
            <person name="Andersen G.L."/>
            <person name="Banfield J.F."/>
        </authorList>
    </citation>
    <scope>NUCLEOTIDE SEQUENCE [LARGE SCALE GENOMIC DNA]</scope>
</reference>
<dbReference type="Proteomes" id="UP000053467">
    <property type="component" value="Unassembled WGS sequence"/>
</dbReference>
<dbReference type="EMBL" id="LGGX01000002">
    <property type="protein sequence ID" value="KUK87790.1"/>
    <property type="molecule type" value="Genomic_DNA"/>
</dbReference>
<dbReference type="AlphaFoldDB" id="A0A117M6X8"/>
<protein>
    <recommendedName>
        <fullName evidence="3">Methyltransferase domain-containing protein</fullName>
    </recommendedName>
</protein>
<organism evidence="1 2">
    <name type="scientific">candidate division TA06 bacterium 34_109</name>
    <dbReference type="NCBI Taxonomy" id="1635277"/>
    <lineage>
        <taxon>Bacteria</taxon>
        <taxon>Bacteria division TA06</taxon>
    </lineage>
</organism>
<dbReference type="Gene3D" id="3.40.50.150">
    <property type="entry name" value="Vaccinia Virus protein VP39"/>
    <property type="match status" value="1"/>
</dbReference>
<dbReference type="SUPFAM" id="SSF53335">
    <property type="entry name" value="S-adenosyl-L-methionine-dependent methyltransferases"/>
    <property type="match status" value="1"/>
</dbReference>
<evidence type="ECO:0000313" key="1">
    <source>
        <dbReference type="EMBL" id="KUK87790.1"/>
    </source>
</evidence>
<evidence type="ECO:0008006" key="3">
    <source>
        <dbReference type="Google" id="ProtNLM"/>
    </source>
</evidence>
<evidence type="ECO:0000313" key="2">
    <source>
        <dbReference type="Proteomes" id="UP000053467"/>
    </source>
</evidence>
<proteinExistence type="predicted"/>
<name>A0A117M6X8_UNCT6</name>